<accession>E0RS32</accession>
<dbReference type="eggNOG" id="COG0287">
    <property type="taxonomic scope" value="Bacteria"/>
</dbReference>
<dbReference type="Gene3D" id="3.40.50.720">
    <property type="entry name" value="NAD(P)-binding Rossmann-like Domain"/>
    <property type="match status" value="1"/>
</dbReference>
<dbReference type="Gene3D" id="1.10.3660.10">
    <property type="entry name" value="6-phosphogluconate dehydrogenase C-terminal like domain"/>
    <property type="match status" value="1"/>
</dbReference>
<dbReference type="PANTHER" id="PTHR43207:SF4">
    <property type="entry name" value="AROGENATE DEHYDROGENASE 2, CHLOROPLASTIC"/>
    <property type="match status" value="1"/>
</dbReference>
<dbReference type="Pfam" id="PF02153">
    <property type="entry name" value="PDH_N"/>
    <property type="match status" value="1"/>
</dbReference>
<evidence type="ECO:0000313" key="4">
    <source>
        <dbReference type="Proteomes" id="UP000001296"/>
    </source>
</evidence>
<keyword evidence="1 3" id="KW-0560">Oxidoreductase</keyword>
<dbReference type="SUPFAM" id="SSF51735">
    <property type="entry name" value="NAD(P)-binding Rossmann-fold domains"/>
    <property type="match status" value="1"/>
</dbReference>
<protein>
    <submittedName>
        <fullName evidence="3">Arogenate dehydrogenase 2</fullName>
        <ecNumber evidence="3">1.3.1.78</ecNumber>
    </submittedName>
</protein>
<dbReference type="GO" id="GO:0006571">
    <property type="term" value="P:tyrosine biosynthetic process"/>
    <property type="evidence" value="ECO:0007669"/>
    <property type="project" value="InterPro"/>
</dbReference>
<dbReference type="InterPro" id="IPR045011">
    <property type="entry name" value="TYRAAT1/2"/>
</dbReference>
<dbReference type="EMBL" id="CP001698">
    <property type="protein sequence ID" value="ADN01819.1"/>
    <property type="molecule type" value="Genomic_DNA"/>
</dbReference>
<dbReference type="PROSITE" id="PS51176">
    <property type="entry name" value="PDH_ADH"/>
    <property type="match status" value="1"/>
</dbReference>
<dbReference type="KEGG" id="sta:STHERM_c08700"/>
<gene>
    <name evidence="3" type="ordered locus">STHERM_c08700</name>
</gene>
<dbReference type="GO" id="GO:0033730">
    <property type="term" value="F:arogenate dehydrogenase (NADP+) activity"/>
    <property type="evidence" value="ECO:0007669"/>
    <property type="project" value="UniProtKB-EC"/>
</dbReference>
<dbReference type="EC" id="1.3.1.78" evidence="3"/>
<dbReference type="InterPro" id="IPR059064">
    <property type="entry name" value="TYRAAT2_C"/>
</dbReference>
<feature type="domain" description="Prephenate/arogenate dehydrogenase" evidence="2">
    <location>
        <begin position="23"/>
        <end position="273"/>
    </location>
</feature>
<proteinExistence type="predicted"/>
<dbReference type="Pfam" id="PF26213">
    <property type="entry name" value="TYRAAT1_C"/>
    <property type="match status" value="1"/>
</dbReference>
<dbReference type="InterPro" id="IPR008927">
    <property type="entry name" value="6-PGluconate_DH-like_C_sf"/>
</dbReference>
<dbReference type="Proteomes" id="UP000001296">
    <property type="component" value="Chromosome"/>
</dbReference>
<dbReference type="GO" id="GO:0070403">
    <property type="term" value="F:NAD+ binding"/>
    <property type="evidence" value="ECO:0007669"/>
    <property type="project" value="InterPro"/>
</dbReference>
<evidence type="ECO:0000259" key="2">
    <source>
        <dbReference type="PROSITE" id="PS51176"/>
    </source>
</evidence>
<dbReference type="HOGENOM" id="CLU_036672_3_0_12"/>
<reference key="1">
    <citation type="submission" date="2009-08" db="EMBL/GenBank/DDBJ databases">
        <title>The genome sequence of Spirochaeta thermophila DSM6192.</title>
        <authorList>
            <person name="Angelov A."/>
            <person name="Mientus M."/>
            <person name="Wittenberg S."/>
            <person name="Lehmann R."/>
            <person name="Liesegang H."/>
            <person name="Daniel R."/>
            <person name="Liebl W."/>
        </authorList>
    </citation>
    <scope>NUCLEOTIDE SEQUENCE</scope>
    <source>
        <strain>DSM 6192</strain>
    </source>
</reference>
<dbReference type="PANTHER" id="PTHR43207">
    <property type="entry name" value="AROGENATE DEHYDROGENASE-RELATED"/>
    <property type="match status" value="1"/>
</dbReference>
<sequence>MRSREIEIPGIVKGVQTFYDAPMRVGVYGLGRFGRFWAETLGTRFEVYGYSRTPKTIAPRHFTLTTYEGLLSCDVIVLCVSISAVEEVARSLARDLPPSTLVMDTCSVKTYPLEVLSRTLPDGIDILGTHPMFGPDSARDGIAGLPIVLTPCRVTEEQSSFWEETFREMGLSVHRMTAEEHDREAAYTQGITHFVGRVLGELHLEDSPIATVGYRKLLEIREQTCNDPWQLFLDLQHYNPYTRRMREDLARAFTRILAVLDRTLDGGADPSVR</sequence>
<evidence type="ECO:0000313" key="3">
    <source>
        <dbReference type="EMBL" id="ADN01819.1"/>
    </source>
</evidence>
<dbReference type="SUPFAM" id="SSF48179">
    <property type="entry name" value="6-phosphogluconate dehydrogenase C-terminal domain-like"/>
    <property type="match status" value="1"/>
</dbReference>
<reference evidence="3 4" key="2">
    <citation type="journal article" date="2010" name="J. Bacteriol.">
        <title>Genome sequence of the polysaccharide-degrading, thermophilic anaerobe Spirochaeta thermophila DSM 6192.</title>
        <authorList>
            <person name="Angelov A."/>
            <person name="Liebl S."/>
            <person name="Ballschmiter M."/>
            <person name="Bomeke M."/>
            <person name="Lehmann R."/>
            <person name="Liesegang H."/>
            <person name="Daniel R."/>
            <person name="Liebl W."/>
        </authorList>
    </citation>
    <scope>NUCLEOTIDE SEQUENCE [LARGE SCALE GENOMIC DNA]</scope>
    <source>
        <strain evidence="4">ATCC 49972 / DSM 6192 / RI 19.B1</strain>
    </source>
</reference>
<evidence type="ECO:0000256" key="1">
    <source>
        <dbReference type="ARBA" id="ARBA00023002"/>
    </source>
</evidence>
<name>E0RS32_WINT6</name>
<dbReference type="AlphaFoldDB" id="E0RS32"/>
<dbReference type="InterPro" id="IPR046826">
    <property type="entry name" value="PDH_N"/>
</dbReference>
<dbReference type="GO" id="GO:0004665">
    <property type="term" value="F:prephenate dehydrogenase (NADP+) activity"/>
    <property type="evidence" value="ECO:0007669"/>
    <property type="project" value="InterPro"/>
</dbReference>
<dbReference type="InterPro" id="IPR003099">
    <property type="entry name" value="Prephen_DH"/>
</dbReference>
<dbReference type="InterPro" id="IPR036291">
    <property type="entry name" value="NAD(P)-bd_dom_sf"/>
</dbReference>
<organism evidence="3 4">
    <name type="scientific">Winmispira thermophila (strain ATCC 49972 / DSM 6192 / RI 19.B1)</name>
    <name type="common">Spirochaeta thermophila</name>
    <dbReference type="NCBI Taxonomy" id="665571"/>
    <lineage>
        <taxon>Bacteria</taxon>
        <taxon>Pseudomonadati</taxon>
        <taxon>Spirochaetota</taxon>
        <taxon>Spirochaetia</taxon>
        <taxon>Winmispirales</taxon>
        <taxon>Winmispiraceae</taxon>
        <taxon>Winmispira</taxon>
    </lineage>
</organism>
<dbReference type="GO" id="GO:0008977">
    <property type="term" value="F:prephenate dehydrogenase (NAD+) activity"/>
    <property type="evidence" value="ECO:0007669"/>
    <property type="project" value="InterPro"/>
</dbReference>
<dbReference type="PaxDb" id="665571-STHERM_c08700"/>